<accession>A0A8X7CB62</accession>
<feature type="compositionally biased region" description="Polar residues" evidence="1">
    <location>
        <begin position="77"/>
        <end position="93"/>
    </location>
</feature>
<evidence type="ECO:0000313" key="3">
    <source>
        <dbReference type="Proteomes" id="UP000886998"/>
    </source>
</evidence>
<keyword evidence="3" id="KW-1185">Reference proteome</keyword>
<dbReference type="EMBL" id="BMAV01012081">
    <property type="protein sequence ID" value="GFY58444.1"/>
    <property type="molecule type" value="Genomic_DNA"/>
</dbReference>
<organism evidence="2 3">
    <name type="scientific">Trichonephila inaurata madagascariensis</name>
    <dbReference type="NCBI Taxonomy" id="2747483"/>
    <lineage>
        <taxon>Eukaryota</taxon>
        <taxon>Metazoa</taxon>
        <taxon>Ecdysozoa</taxon>
        <taxon>Arthropoda</taxon>
        <taxon>Chelicerata</taxon>
        <taxon>Arachnida</taxon>
        <taxon>Araneae</taxon>
        <taxon>Araneomorphae</taxon>
        <taxon>Entelegynae</taxon>
        <taxon>Araneoidea</taxon>
        <taxon>Nephilidae</taxon>
        <taxon>Trichonephila</taxon>
        <taxon>Trichonephila inaurata</taxon>
    </lineage>
</organism>
<gene>
    <name evidence="2" type="ORF">TNIN_48811</name>
</gene>
<dbReference type="OrthoDB" id="10351111at2759"/>
<comment type="caution">
    <text evidence="2">The sequence shown here is derived from an EMBL/GenBank/DDBJ whole genome shotgun (WGS) entry which is preliminary data.</text>
</comment>
<feature type="compositionally biased region" description="Basic and acidic residues" evidence="1">
    <location>
        <begin position="103"/>
        <end position="124"/>
    </location>
</feature>
<proteinExistence type="predicted"/>
<name>A0A8X7CB62_9ARAC</name>
<evidence type="ECO:0000313" key="2">
    <source>
        <dbReference type="EMBL" id="GFY58444.1"/>
    </source>
</evidence>
<protein>
    <submittedName>
        <fullName evidence="2">Uncharacterized protein</fullName>
    </submittedName>
</protein>
<sequence length="124" mass="14948">MEPNQQERFGRVLERLGSTFSNRSNNQVGQNASCYQRRVSEDVFKYIDTPDPQYRPEERTISMYEKQHEEEVRVFQMRQQSPNKSERPYNQQHAPFLLASKKKSQEKDKDEPVPQLEHRIRYEN</sequence>
<reference evidence="2" key="1">
    <citation type="submission" date="2020-08" db="EMBL/GenBank/DDBJ databases">
        <title>Multicomponent nature underlies the extraordinary mechanical properties of spider dragline silk.</title>
        <authorList>
            <person name="Kono N."/>
            <person name="Nakamura H."/>
            <person name="Mori M."/>
            <person name="Yoshida Y."/>
            <person name="Ohtoshi R."/>
            <person name="Malay A.D."/>
            <person name="Moran D.A.P."/>
            <person name="Tomita M."/>
            <person name="Numata K."/>
            <person name="Arakawa K."/>
        </authorList>
    </citation>
    <scope>NUCLEOTIDE SEQUENCE</scope>
</reference>
<dbReference type="AlphaFoldDB" id="A0A8X7CB62"/>
<dbReference type="Proteomes" id="UP000886998">
    <property type="component" value="Unassembled WGS sequence"/>
</dbReference>
<evidence type="ECO:0000256" key="1">
    <source>
        <dbReference type="SAM" id="MobiDB-lite"/>
    </source>
</evidence>
<feature type="region of interest" description="Disordered" evidence="1">
    <location>
        <begin position="75"/>
        <end position="124"/>
    </location>
</feature>